<gene>
    <name evidence="1" type="ORF">SAMN05421748_12398</name>
</gene>
<name>A0A285JPD7_9ACTN</name>
<dbReference type="EMBL" id="OBDY01000023">
    <property type="protein sequence ID" value="SNY62182.1"/>
    <property type="molecule type" value="Genomic_DNA"/>
</dbReference>
<dbReference type="InterPro" id="IPR036913">
    <property type="entry name" value="YegP-like_sf"/>
</dbReference>
<dbReference type="Proteomes" id="UP000219612">
    <property type="component" value="Unassembled WGS sequence"/>
</dbReference>
<dbReference type="AlphaFoldDB" id="A0A285JPD7"/>
<sequence>MSAARFRVLQLQPGRVYWRLLAINNRDLGRAATAFPDVRSCRAAVVWLQEHAAQLSVLTVRTGPTSWGWRIVADGPAVAVASRQYQRRIQAEQAAAIVLALIPGAEPLADDGVLAI</sequence>
<evidence type="ECO:0008006" key="3">
    <source>
        <dbReference type="Google" id="ProtNLM"/>
    </source>
</evidence>
<organism evidence="1 2">
    <name type="scientific">Paractinoplanes atraurantiacus</name>
    <dbReference type="NCBI Taxonomy" id="1036182"/>
    <lineage>
        <taxon>Bacteria</taxon>
        <taxon>Bacillati</taxon>
        <taxon>Actinomycetota</taxon>
        <taxon>Actinomycetes</taxon>
        <taxon>Micromonosporales</taxon>
        <taxon>Micromonosporaceae</taxon>
        <taxon>Paractinoplanes</taxon>
    </lineage>
</organism>
<protein>
    <recommendedName>
        <fullName evidence="3">DUF1508 domain-containing protein</fullName>
    </recommendedName>
</protein>
<dbReference type="OrthoDB" id="5187539at2"/>
<dbReference type="RefSeq" id="WP_143235182.1">
    <property type="nucleotide sequence ID" value="NZ_OBDY01000023.1"/>
</dbReference>
<proteinExistence type="predicted"/>
<evidence type="ECO:0000313" key="2">
    <source>
        <dbReference type="Proteomes" id="UP000219612"/>
    </source>
</evidence>
<reference evidence="1 2" key="1">
    <citation type="submission" date="2017-09" db="EMBL/GenBank/DDBJ databases">
        <authorList>
            <person name="Ehlers B."/>
            <person name="Leendertz F.H."/>
        </authorList>
    </citation>
    <scope>NUCLEOTIDE SEQUENCE [LARGE SCALE GENOMIC DNA]</scope>
    <source>
        <strain evidence="1 2">CGMCC 4.6857</strain>
    </source>
</reference>
<keyword evidence="2" id="KW-1185">Reference proteome</keyword>
<evidence type="ECO:0000313" key="1">
    <source>
        <dbReference type="EMBL" id="SNY62182.1"/>
    </source>
</evidence>
<dbReference type="SUPFAM" id="SSF160113">
    <property type="entry name" value="YegP-like"/>
    <property type="match status" value="1"/>
</dbReference>
<dbReference type="Gene3D" id="2.30.29.80">
    <property type="match status" value="1"/>
</dbReference>
<accession>A0A285JPD7</accession>